<evidence type="ECO:0000313" key="2">
    <source>
        <dbReference type="Proteomes" id="UP000298631"/>
    </source>
</evidence>
<dbReference type="SUPFAM" id="SSF48295">
    <property type="entry name" value="TrpR-like"/>
    <property type="match status" value="1"/>
</dbReference>
<gene>
    <name evidence="1" type="ORF">EOK75_18975</name>
</gene>
<dbReference type="EMBL" id="CP039965">
    <property type="protein sequence ID" value="QCO57769.1"/>
    <property type="molecule type" value="Genomic_DNA"/>
</dbReference>
<dbReference type="Proteomes" id="UP000298631">
    <property type="component" value="Plasmid unnamed1"/>
</dbReference>
<accession>A0A4P8EL96</accession>
<dbReference type="AlphaFoldDB" id="A0A4P8EL96"/>
<keyword evidence="1" id="KW-0614">Plasmid</keyword>
<name>A0A4P8EL96_9RHOB</name>
<dbReference type="OrthoDB" id="9803878at2"/>
<proteinExistence type="predicted"/>
<dbReference type="KEGG" id="pseb:EOK75_18975"/>
<protein>
    <recommendedName>
        <fullName evidence="3">IS3 family transposase</fullName>
    </recommendedName>
</protein>
<dbReference type="InterPro" id="IPR010921">
    <property type="entry name" value="Trp_repressor/repl_initiator"/>
</dbReference>
<evidence type="ECO:0008006" key="3">
    <source>
        <dbReference type="Google" id="ProtNLM"/>
    </source>
</evidence>
<keyword evidence="2" id="KW-1185">Reference proteome</keyword>
<sequence length="64" mass="7350">MTTRKNPSPAFQARVALEAFREEMSMAEFSRNYGVHPPQIGTWKRAAIESWRRHLRAKGPPLGK</sequence>
<geneLocation type="plasmid" evidence="1 2">
    <name>unnamed1</name>
</geneLocation>
<organism evidence="1 2">
    <name type="scientific">Pseudorhodobacter turbinis</name>
    <dbReference type="NCBI Taxonomy" id="2500533"/>
    <lineage>
        <taxon>Bacteria</taxon>
        <taxon>Pseudomonadati</taxon>
        <taxon>Pseudomonadota</taxon>
        <taxon>Alphaproteobacteria</taxon>
        <taxon>Rhodobacterales</taxon>
        <taxon>Paracoccaceae</taxon>
        <taxon>Pseudorhodobacter</taxon>
    </lineage>
</organism>
<reference evidence="1 2" key="1">
    <citation type="submission" date="2019-05" db="EMBL/GenBank/DDBJ databases">
        <title>Pseudorhodobacter turbinis sp. nov., isolated from the gut of the Korean turban shell.</title>
        <authorList>
            <person name="Jeong Y.-S."/>
            <person name="Kang W.-R."/>
            <person name="Bae J.-W."/>
        </authorList>
    </citation>
    <scope>NUCLEOTIDE SEQUENCE [LARGE SCALE GENOMIC DNA]</scope>
    <source>
        <strain evidence="1 2">S12M18</strain>
        <plasmid evidence="1 2">unnamed1</plasmid>
    </source>
</reference>
<dbReference type="GO" id="GO:0043565">
    <property type="term" value="F:sequence-specific DNA binding"/>
    <property type="evidence" value="ECO:0007669"/>
    <property type="project" value="InterPro"/>
</dbReference>
<evidence type="ECO:0000313" key="1">
    <source>
        <dbReference type="EMBL" id="QCO57769.1"/>
    </source>
</evidence>